<sequence length="260" mass="29091">MNANEWAILDRRVLATIRLSLTPQVAFNISEEKTTTVVMQALEKLYEKSSASNKLKSVSINFDDEIRASLFLCSLPDSWNNLVTTMSNSTVSGTLALNDVVSSVMTDEMQRKTIGDGISSNTVLFVESREEPYTVSGLDCEGYFVTFGEKQWKVIKGLLVGARGEIVRTPYILSGYLSESGMRILHSRNALPVIKKIQLDFCEGCVYGKQKRVNFLRDGKEKWTERLESVHTDVCGPTTTKSLGDNFYFVSFIHDAGRKT</sequence>
<gene>
    <name evidence="1" type="ORF">RJ640_003482</name>
</gene>
<dbReference type="Proteomes" id="UP001187471">
    <property type="component" value="Unassembled WGS sequence"/>
</dbReference>
<dbReference type="PANTHER" id="PTHR42648:SF28">
    <property type="entry name" value="TRANSPOSON-ENCODED PROTEIN WITH RIBONUCLEASE H-LIKE AND RETROVIRUS ZINC FINGER-LIKE DOMAINS"/>
    <property type="match status" value="1"/>
</dbReference>
<evidence type="ECO:0008006" key="3">
    <source>
        <dbReference type="Google" id="ProtNLM"/>
    </source>
</evidence>
<dbReference type="PANTHER" id="PTHR42648">
    <property type="entry name" value="TRANSPOSASE, PUTATIVE-RELATED"/>
    <property type="match status" value="1"/>
</dbReference>
<protein>
    <recommendedName>
        <fullName evidence="3">GAG-pre-integrase domain-containing protein</fullName>
    </recommendedName>
</protein>
<accession>A0AA88QM39</accession>
<keyword evidence="2" id="KW-1185">Reference proteome</keyword>
<comment type="caution">
    <text evidence="1">The sequence shown here is derived from an EMBL/GenBank/DDBJ whole genome shotgun (WGS) entry which is preliminary data.</text>
</comment>
<proteinExistence type="predicted"/>
<reference evidence="1" key="1">
    <citation type="submission" date="2022-12" db="EMBL/GenBank/DDBJ databases">
        <title>Draft genome assemblies for two species of Escallonia (Escalloniales).</title>
        <authorList>
            <person name="Chanderbali A."/>
            <person name="Dervinis C."/>
            <person name="Anghel I."/>
            <person name="Soltis D."/>
            <person name="Soltis P."/>
            <person name="Zapata F."/>
        </authorList>
    </citation>
    <scope>NUCLEOTIDE SEQUENCE</scope>
    <source>
        <strain evidence="1">UCBG92.1500</strain>
        <tissue evidence="1">Leaf</tissue>
    </source>
</reference>
<name>A0AA88QM39_9ASTE</name>
<evidence type="ECO:0000313" key="2">
    <source>
        <dbReference type="Proteomes" id="UP001187471"/>
    </source>
</evidence>
<organism evidence="1 2">
    <name type="scientific">Escallonia rubra</name>
    <dbReference type="NCBI Taxonomy" id="112253"/>
    <lineage>
        <taxon>Eukaryota</taxon>
        <taxon>Viridiplantae</taxon>
        <taxon>Streptophyta</taxon>
        <taxon>Embryophyta</taxon>
        <taxon>Tracheophyta</taxon>
        <taxon>Spermatophyta</taxon>
        <taxon>Magnoliopsida</taxon>
        <taxon>eudicotyledons</taxon>
        <taxon>Gunneridae</taxon>
        <taxon>Pentapetalae</taxon>
        <taxon>asterids</taxon>
        <taxon>campanulids</taxon>
        <taxon>Escalloniales</taxon>
        <taxon>Escalloniaceae</taxon>
        <taxon>Escallonia</taxon>
    </lineage>
</organism>
<dbReference type="InterPro" id="IPR039537">
    <property type="entry name" value="Retrotran_Ty1/copia-like"/>
</dbReference>
<dbReference type="AlphaFoldDB" id="A0AA88QM39"/>
<evidence type="ECO:0000313" key="1">
    <source>
        <dbReference type="EMBL" id="KAK2969248.1"/>
    </source>
</evidence>
<dbReference type="EMBL" id="JAVXUO010002834">
    <property type="protein sequence ID" value="KAK2969248.1"/>
    <property type="molecule type" value="Genomic_DNA"/>
</dbReference>